<feature type="compositionally biased region" description="Basic and acidic residues" evidence="1">
    <location>
        <begin position="445"/>
        <end position="460"/>
    </location>
</feature>
<feature type="compositionally biased region" description="Basic and acidic residues" evidence="1">
    <location>
        <begin position="194"/>
        <end position="224"/>
    </location>
</feature>
<dbReference type="EMBL" id="VSRR010000061">
    <property type="protein sequence ID" value="MPC09267.1"/>
    <property type="molecule type" value="Genomic_DNA"/>
</dbReference>
<feature type="region of interest" description="Disordered" evidence="1">
    <location>
        <begin position="784"/>
        <end position="874"/>
    </location>
</feature>
<feature type="compositionally biased region" description="Polar residues" evidence="1">
    <location>
        <begin position="852"/>
        <end position="874"/>
    </location>
</feature>
<comment type="caution">
    <text evidence="2">The sequence shown here is derived from an EMBL/GenBank/DDBJ whole genome shotgun (WGS) entry which is preliminary data.</text>
</comment>
<feature type="compositionally biased region" description="Basic and acidic residues" evidence="1">
    <location>
        <begin position="472"/>
        <end position="504"/>
    </location>
</feature>
<feature type="compositionally biased region" description="Polar residues" evidence="1">
    <location>
        <begin position="573"/>
        <end position="589"/>
    </location>
</feature>
<accession>A0A5B7CID1</accession>
<feature type="compositionally biased region" description="Basic and acidic residues" evidence="1">
    <location>
        <begin position="68"/>
        <end position="80"/>
    </location>
</feature>
<proteinExistence type="predicted"/>
<evidence type="ECO:0000256" key="1">
    <source>
        <dbReference type="SAM" id="MobiDB-lite"/>
    </source>
</evidence>
<dbReference type="OrthoDB" id="6375485at2759"/>
<feature type="compositionally biased region" description="Basic and acidic residues" evidence="1">
    <location>
        <begin position="95"/>
        <end position="111"/>
    </location>
</feature>
<reference evidence="2 3" key="1">
    <citation type="submission" date="2019-05" db="EMBL/GenBank/DDBJ databases">
        <title>Another draft genome of Portunus trituberculatus and its Hox gene families provides insights of decapod evolution.</title>
        <authorList>
            <person name="Jeong J.-H."/>
            <person name="Song I."/>
            <person name="Kim S."/>
            <person name="Choi T."/>
            <person name="Kim D."/>
            <person name="Ryu S."/>
            <person name="Kim W."/>
        </authorList>
    </citation>
    <scope>NUCLEOTIDE SEQUENCE [LARGE SCALE GENOMIC DNA]</scope>
    <source>
        <tissue evidence="2">Muscle</tissue>
    </source>
</reference>
<dbReference type="Proteomes" id="UP000324222">
    <property type="component" value="Unassembled WGS sequence"/>
</dbReference>
<feature type="compositionally biased region" description="Polar residues" evidence="1">
    <location>
        <begin position="1"/>
        <end position="10"/>
    </location>
</feature>
<feature type="region of interest" description="Disordered" evidence="1">
    <location>
        <begin position="1"/>
        <end position="326"/>
    </location>
</feature>
<feature type="compositionally biased region" description="Polar residues" evidence="1">
    <location>
        <begin position="510"/>
        <end position="523"/>
    </location>
</feature>
<feature type="compositionally biased region" description="Basic and acidic residues" evidence="1">
    <location>
        <begin position="422"/>
        <end position="437"/>
    </location>
</feature>
<name>A0A5B7CID1_PORTR</name>
<evidence type="ECO:0000313" key="2">
    <source>
        <dbReference type="EMBL" id="MPC09267.1"/>
    </source>
</evidence>
<sequence length="874" mass="96429">MTDSSENQVKATEEVIDNSKICPSQPQDASVEDNTTNITTRNIEQQAQSVIHEEHKPVEEITNGSARKSTETDSESKTDLVKSTLGEDTNPSEQLEQRSTDARELKEEKEQLLTIQKPNDVDSIELPKTETKETKKKLSGNNFPKSIKNFAGSVFSQQFGGKAKTEVKGNESSDKKKKKGRLNPFSKENLFKSPVKEKSDSVKEMPQKDKETKDGDKTEGEKLASKNNHNPFEDDKENLPCDKVSSPPEDNNDSVEAKRDTAVIAEDSTPCATTSNVPDVLHSNGISSAGRTSRSSSISLEFVSQVDSDEMKTVSHESSPEMDFVEEDGLRLRKDALLAIKAMDIDPDDTNTQFYSFVSAVEDFQSPKKEEDLQPIASTKTLPELTATPKVQEAETNEIKCKKEKTTINMQEEAPQKLYESSTHEEERTSEKNHAESPQKLSESPTHKEETTSEKKHESPKQLSESSSNVRSSEEIAIKTDVEEEYLQRKVIELNKKNNEEVTSKDLINGLSTNVPHTLSKQESPPGCIQTATQLPEEIPKLKLDPATPSKGEEAPRPSPRTKKGRYGYSTVGRRSTTPSNRDPSVSDYSENDANESSAKSADSSLTAPYPRRNTSPEKVTSRKAGVKRTPSDSGYAGPASNSYGGSDVEPIYWEISESSEAPPKPSPRTKKSHRTASDATPKSNEAASSQSQTAVPEESPKKPLPEWINTRAPIPSPRGKKQRSLQSLPNVVPDDNNMEAMKKKLQMLSHEPLPDVAIPQSQPIVTKREEDQFYSGKAASISYGFTPSRAAPPSPPSRVRKASQISLPAAMAAEEAQCRQQKRRSLYVSPDGDIAPEPPSPRRARRRTDPTQGTTLRNIQSAVKVSPNSLFTR</sequence>
<organism evidence="2 3">
    <name type="scientific">Portunus trituberculatus</name>
    <name type="common">Swimming crab</name>
    <name type="synonym">Neptunus trituberculatus</name>
    <dbReference type="NCBI Taxonomy" id="210409"/>
    <lineage>
        <taxon>Eukaryota</taxon>
        <taxon>Metazoa</taxon>
        <taxon>Ecdysozoa</taxon>
        <taxon>Arthropoda</taxon>
        <taxon>Crustacea</taxon>
        <taxon>Multicrustacea</taxon>
        <taxon>Malacostraca</taxon>
        <taxon>Eumalacostraca</taxon>
        <taxon>Eucarida</taxon>
        <taxon>Decapoda</taxon>
        <taxon>Pleocyemata</taxon>
        <taxon>Brachyura</taxon>
        <taxon>Eubrachyura</taxon>
        <taxon>Portunoidea</taxon>
        <taxon>Portunidae</taxon>
        <taxon>Portuninae</taxon>
        <taxon>Portunus</taxon>
    </lineage>
</organism>
<feature type="compositionally biased region" description="Polar residues" evidence="1">
    <location>
        <begin position="21"/>
        <end position="49"/>
    </location>
</feature>
<keyword evidence="3" id="KW-1185">Reference proteome</keyword>
<feature type="compositionally biased region" description="Polar residues" evidence="1">
    <location>
        <begin position="595"/>
        <end position="619"/>
    </location>
</feature>
<gene>
    <name evidence="2" type="ORF">E2C01_001873</name>
</gene>
<feature type="compositionally biased region" description="Basic and acidic residues" evidence="1">
    <location>
        <begin position="231"/>
        <end position="240"/>
    </location>
</feature>
<evidence type="ECO:0000313" key="3">
    <source>
        <dbReference type="Proteomes" id="UP000324222"/>
    </source>
</evidence>
<feature type="compositionally biased region" description="Basic and acidic residues" evidence="1">
    <location>
        <begin position="309"/>
        <end position="319"/>
    </location>
</feature>
<feature type="region of interest" description="Disordered" evidence="1">
    <location>
        <begin position="364"/>
        <end position="737"/>
    </location>
</feature>
<feature type="compositionally biased region" description="Low complexity" evidence="1">
    <location>
        <begin position="285"/>
        <end position="299"/>
    </location>
</feature>
<feature type="compositionally biased region" description="Polar residues" evidence="1">
    <location>
        <begin position="678"/>
        <end position="695"/>
    </location>
</feature>
<protein>
    <submittedName>
        <fullName evidence="2">Uncharacterized protein</fullName>
    </submittedName>
</protein>
<feature type="compositionally biased region" description="Basic and acidic residues" evidence="1">
    <location>
        <begin position="397"/>
        <end position="406"/>
    </location>
</feature>
<dbReference type="AlphaFoldDB" id="A0A5B7CID1"/>
<feature type="compositionally biased region" description="Basic and acidic residues" evidence="1">
    <location>
        <begin position="163"/>
        <end position="174"/>
    </location>
</feature>